<evidence type="ECO:0000256" key="1">
    <source>
        <dbReference type="SAM" id="Phobius"/>
    </source>
</evidence>
<reference evidence="2 3" key="1">
    <citation type="submission" date="2020-12" db="EMBL/GenBank/DDBJ databases">
        <title>Revised draft genomes of Rhodomicrobium vannielii ATCC 17100 and Rhodomicrobium udaipurense JA643.</title>
        <authorList>
            <person name="Conners E.M."/>
            <person name="Davenport E.J."/>
            <person name="Bose A."/>
        </authorList>
    </citation>
    <scope>NUCLEOTIDE SEQUENCE [LARGE SCALE GENOMIC DNA]</scope>
    <source>
        <strain evidence="2 3">JA643</strain>
    </source>
</reference>
<accession>A0A8I1KJ90</accession>
<dbReference type="Proteomes" id="UP000623250">
    <property type="component" value="Unassembled WGS sequence"/>
</dbReference>
<gene>
    <name evidence="2" type="ORF">JDN41_03430</name>
</gene>
<organism evidence="2 3">
    <name type="scientific">Rhodomicrobium udaipurense</name>
    <dbReference type="NCBI Taxonomy" id="1202716"/>
    <lineage>
        <taxon>Bacteria</taxon>
        <taxon>Pseudomonadati</taxon>
        <taxon>Pseudomonadota</taxon>
        <taxon>Alphaproteobacteria</taxon>
        <taxon>Hyphomicrobiales</taxon>
        <taxon>Hyphomicrobiaceae</taxon>
        <taxon>Rhodomicrobium</taxon>
    </lineage>
</organism>
<keyword evidence="1" id="KW-0812">Transmembrane</keyword>
<name>A0A8I1KJ90_9HYPH</name>
<protein>
    <submittedName>
        <fullName evidence="2">Uncharacterized protein</fullName>
    </submittedName>
</protein>
<proteinExistence type="predicted"/>
<feature type="transmembrane region" description="Helical" evidence="1">
    <location>
        <begin position="131"/>
        <end position="155"/>
    </location>
</feature>
<evidence type="ECO:0000313" key="3">
    <source>
        <dbReference type="Proteomes" id="UP000623250"/>
    </source>
</evidence>
<keyword evidence="3" id="KW-1185">Reference proteome</keyword>
<comment type="caution">
    <text evidence="2">The sequence shown here is derived from an EMBL/GenBank/DDBJ whole genome shotgun (WGS) entry which is preliminary data.</text>
</comment>
<evidence type="ECO:0000313" key="2">
    <source>
        <dbReference type="EMBL" id="MBJ7542604.1"/>
    </source>
</evidence>
<dbReference type="EMBL" id="JAEMUK010000008">
    <property type="protein sequence ID" value="MBJ7542604.1"/>
    <property type="molecule type" value="Genomic_DNA"/>
</dbReference>
<keyword evidence="1" id="KW-1133">Transmembrane helix</keyword>
<dbReference type="AlphaFoldDB" id="A0A8I1KJ90"/>
<dbReference type="RefSeq" id="WP_037236884.1">
    <property type="nucleotide sequence ID" value="NZ_JAEMUK010000008.1"/>
</dbReference>
<keyword evidence="1" id="KW-0472">Membrane</keyword>
<sequence>MTDIAATLDASATLAATGQHFKPFKPHRWTSQNTPAALRLVSDREGVPVIPRDDLDFLLNASARDLLIWRYDPRFPVERRCAYPEAAGYRPDELIAFLKTRQPQDQARVCPLLPLGPVNAMRRGWLRPTRLELLISVGVAAVSAILSFQGIMAVAL</sequence>